<organism evidence="2 3">
    <name type="scientific">Taenia asiatica</name>
    <name type="common">Asian tapeworm</name>
    <dbReference type="NCBI Taxonomy" id="60517"/>
    <lineage>
        <taxon>Eukaryota</taxon>
        <taxon>Metazoa</taxon>
        <taxon>Spiralia</taxon>
        <taxon>Lophotrochozoa</taxon>
        <taxon>Platyhelminthes</taxon>
        <taxon>Cestoda</taxon>
        <taxon>Eucestoda</taxon>
        <taxon>Cyclophyllidea</taxon>
        <taxon>Taeniidae</taxon>
        <taxon>Taenia</taxon>
    </lineage>
</organism>
<feature type="compositionally biased region" description="Polar residues" evidence="1">
    <location>
        <begin position="93"/>
        <end position="104"/>
    </location>
</feature>
<evidence type="ECO:0000256" key="1">
    <source>
        <dbReference type="SAM" id="MobiDB-lite"/>
    </source>
</evidence>
<evidence type="ECO:0000313" key="2">
    <source>
        <dbReference type="EMBL" id="VDK46445.1"/>
    </source>
</evidence>
<proteinExistence type="predicted"/>
<evidence type="ECO:0000313" key="3">
    <source>
        <dbReference type="Proteomes" id="UP000282613"/>
    </source>
</evidence>
<gene>
    <name evidence="2" type="ORF">TASK_LOCUS9892</name>
</gene>
<reference evidence="2 3" key="1">
    <citation type="submission" date="2018-11" db="EMBL/GenBank/DDBJ databases">
        <authorList>
            <consortium name="Pathogen Informatics"/>
        </authorList>
    </citation>
    <scope>NUCLEOTIDE SEQUENCE [LARGE SCALE GENOMIC DNA]</scope>
</reference>
<dbReference type="Proteomes" id="UP000282613">
    <property type="component" value="Unassembled WGS sequence"/>
</dbReference>
<accession>A0A3P6R023</accession>
<dbReference type="AlphaFoldDB" id="A0A3P6R023"/>
<feature type="region of interest" description="Disordered" evidence="1">
    <location>
        <begin position="77"/>
        <end position="104"/>
    </location>
</feature>
<keyword evidence="3" id="KW-1185">Reference proteome</keyword>
<protein>
    <submittedName>
        <fullName evidence="2">Uncharacterized protein</fullName>
    </submittedName>
</protein>
<name>A0A3P6R023_TAEAS</name>
<dbReference type="EMBL" id="UYRS01019674">
    <property type="protein sequence ID" value="VDK46445.1"/>
    <property type="molecule type" value="Genomic_DNA"/>
</dbReference>
<sequence length="104" mass="11092">MNWLLREIMVRVTGSDLVGLMRPSKLHVWRANLCCFTKPLITGGSIDSRAQRHSVNRVGCPAPMATCCFGSGVSIPSSVPSPSSTGEGDRDAVTNSGSPSSTWR</sequence>